<evidence type="ECO:0000256" key="1">
    <source>
        <dbReference type="SAM" id="SignalP"/>
    </source>
</evidence>
<proteinExistence type="predicted"/>
<feature type="chain" id="PRO_5025602223" evidence="1">
    <location>
        <begin position="18"/>
        <end position="106"/>
    </location>
</feature>
<keyword evidence="1" id="KW-0732">Signal</keyword>
<evidence type="ECO:0000313" key="2">
    <source>
        <dbReference type="EMBL" id="KAF2105780.1"/>
    </source>
</evidence>
<dbReference type="Proteomes" id="UP000799770">
    <property type="component" value="Unassembled WGS sequence"/>
</dbReference>
<evidence type="ECO:0000313" key="3">
    <source>
        <dbReference type="Proteomes" id="UP000799770"/>
    </source>
</evidence>
<feature type="signal peptide" evidence="1">
    <location>
        <begin position="1"/>
        <end position="17"/>
    </location>
</feature>
<reference evidence="2" key="1">
    <citation type="journal article" date="2020" name="Stud. Mycol.">
        <title>101 Dothideomycetes genomes: a test case for predicting lifestyles and emergence of pathogens.</title>
        <authorList>
            <person name="Haridas S."/>
            <person name="Albert R."/>
            <person name="Binder M."/>
            <person name="Bloem J."/>
            <person name="Labutti K."/>
            <person name="Salamov A."/>
            <person name="Andreopoulos B."/>
            <person name="Baker S."/>
            <person name="Barry K."/>
            <person name="Bills G."/>
            <person name="Bluhm B."/>
            <person name="Cannon C."/>
            <person name="Castanera R."/>
            <person name="Culley D."/>
            <person name="Daum C."/>
            <person name="Ezra D."/>
            <person name="Gonzalez J."/>
            <person name="Henrissat B."/>
            <person name="Kuo A."/>
            <person name="Liang C."/>
            <person name="Lipzen A."/>
            <person name="Lutzoni F."/>
            <person name="Magnuson J."/>
            <person name="Mondo S."/>
            <person name="Nolan M."/>
            <person name="Ohm R."/>
            <person name="Pangilinan J."/>
            <person name="Park H.-J."/>
            <person name="Ramirez L."/>
            <person name="Alfaro M."/>
            <person name="Sun H."/>
            <person name="Tritt A."/>
            <person name="Yoshinaga Y."/>
            <person name="Zwiers L.-H."/>
            <person name="Turgeon B."/>
            <person name="Goodwin S."/>
            <person name="Spatafora J."/>
            <person name="Crous P."/>
            <person name="Grigoriev I."/>
        </authorList>
    </citation>
    <scope>NUCLEOTIDE SEQUENCE</scope>
    <source>
        <strain evidence="2">CBS 627.86</strain>
    </source>
</reference>
<sequence>MKLILTLLLSITGLISALPNAVPLGLEFWAAQDCAACNEHYHDCVKRLHNAPGSDLQCRTETCYLFLDGSSGEWCADYEGSARMSADMLPVGAEADAARQHGIDER</sequence>
<keyword evidence="3" id="KW-1185">Reference proteome</keyword>
<gene>
    <name evidence="2" type="ORF">BDV96DRAFT_677044</name>
</gene>
<name>A0A6A5YFU8_9PLEO</name>
<organism evidence="2 3">
    <name type="scientific">Lophiotrema nucula</name>
    <dbReference type="NCBI Taxonomy" id="690887"/>
    <lineage>
        <taxon>Eukaryota</taxon>
        <taxon>Fungi</taxon>
        <taxon>Dikarya</taxon>
        <taxon>Ascomycota</taxon>
        <taxon>Pezizomycotina</taxon>
        <taxon>Dothideomycetes</taxon>
        <taxon>Pleosporomycetidae</taxon>
        <taxon>Pleosporales</taxon>
        <taxon>Lophiotremataceae</taxon>
        <taxon>Lophiotrema</taxon>
    </lineage>
</organism>
<accession>A0A6A5YFU8</accession>
<dbReference type="AlphaFoldDB" id="A0A6A5YFU8"/>
<dbReference type="EMBL" id="ML977372">
    <property type="protein sequence ID" value="KAF2105780.1"/>
    <property type="molecule type" value="Genomic_DNA"/>
</dbReference>
<protein>
    <submittedName>
        <fullName evidence="2">Uncharacterized protein</fullName>
    </submittedName>
</protein>